<name>A0AAV1ELH5_XYRNO</name>
<proteinExistence type="predicted"/>
<dbReference type="Proteomes" id="UP001178508">
    <property type="component" value="Chromosome 1"/>
</dbReference>
<gene>
    <name evidence="1" type="ORF">XNOV1_A041405</name>
</gene>
<sequence>MPRRDVLHILVDPVSVSGERLVKMKGSVRSDARLTAGAVVLNNFLRLNRDNFDSIIITGSESFTETTYNLHITIHNITLPPSLHIHNLVSCVYLWFGHSAAETNNTLQSHRYSLLSIWIPQQKEGQEAEEKKKKRGAS</sequence>
<protein>
    <submittedName>
        <fullName evidence="1">Uncharacterized protein</fullName>
    </submittedName>
</protein>
<evidence type="ECO:0000313" key="2">
    <source>
        <dbReference type="Proteomes" id="UP001178508"/>
    </source>
</evidence>
<dbReference type="EMBL" id="OY660864">
    <property type="protein sequence ID" value="CAJ1049570.1"/>
    <property type="molecule type" value="Genomic_DNA"/>
</dbReference>
<dbReference type="AlphaFoldDB" id="A0AAV1ELH5"/>
<accession>A0AAV1ELH5</accession>
<keyword evidence="2" id="KW-1185">Reference proteome</keyword>
<reference evidence="1" key="1">
    <citation type="submission" date="2023-08" db="EMBL/GenBank/DDBJ databases">
        <authorList>
            <person name="Alioto T."/>
            <person name="Alioto T."/>
            <person name="Gomez Garrido J."/>
        </authorList>
    </citation>
    <scope>NUCLEOTIDE SEQUENCE</scope>
</reference>
<organism evidence="1 2">
    <name type="scientific">Xyrichtys novacula</name>
    <name type="common">Pearly razorfish</name>
    <name type="synonym">Hemipteronotus novacula</name>
    <dbReference type="NCBI Taxonomy" id="13765"/>
    <lineage>
        <taxon>Eukaryota</taxon>
        <taxon>Metazoa</taxon>
        <taxon>Chordata</taxon>
        <taxon>Craniata</taxon>
        <taxon>Vertebrata</taxon>
        <taxon>Euteleostomi</taxon>
        <taxon>Actinopterygii</taxon>
        <taxon>Neopterygii</taxon>
        <taxon>Teleostei</taxon>
        <taxon>Neoteleostei</taxon>
        <taxon>Acanthomorphata</taxon>
        <taxon>Eupercaria</taxon>
        <taxon>Labriformes</taxon>
        <taxon>Labridae</taxon>
        <taxon>Xyrichtys</taxon>
    </lineage>
</organism>
<evidence type="ECO:0000313" key="1">
    <source>
        <dbReference type="EMBL" id="CAJ1049570.1"/>
    </source>
</evidence>